<evidence type="ECO:0000256" key="1">
    <source>
        <dbReference type="ARBA" id="ARBA00022723"/>
    </source>
</evidence>
<sequence length="119" mass="12424">MFARTTLRSLCLRAALVAAPLALSVGLATLTACKSEPRTLAVELAIEGMTCESCVQGIEYEVGRLEGVASVEVDLEAERAKVVFREGEIEVAAIVTAIETIGYGATVDGEPKAVEAPVS</sequence>
<dbReference type="InterPro" id="IPR006121">
    <property type="entry name" value="HMA_dom"/>
</dbReference>
<comment type="caution">
    <text evidence="5">The sequence shown here is derived from an EMBL/GenBank/DDBJ whole genome shotgun (WGS) entry which is preliminary data.</text>
</comment>
<dbReference type="STRING" id="391625.PPSIR1_19459"/>
<organism evidence="5 6">
    <name type="scientific">Plesiocystis pacifica SIR-1</name>
    <dbReference type="NCBI Taxonomy" id="391625"/>
    <lineage>
        <taxon>Bacteria</taxon>
        <taxon>Pseudomonadati</taxon>
        <taxon>Myxococcota</taxon>
        <taxon>Polyangia</taxon>
        <taxon>Nannocystales</taxon>
        <taxon>Nannocystaceae</taxon>
        <taxon>Plesiocystis</taxon>
    </lineage>
</organism>
<dbReference type="Gene3D" id="3.30.70.100">
    <property type="match status" value="1"/>
</dbReference>
<dbReference type="AlphaFoldDB" id="A6GAJ1"/>
<dbReference type="Proteomes" id="UP000005801">
    <property type="component" value="Unassembled WGS sequence"/>
</dbReference>
<dbReference type="GO" id="GO:0005507">
    <property type="term" value="F:copper ion binding"/>
    <property type="evidence" value="ECO:0007669"/>
    <property type="project" value="InterPro"/>
</dbReference>
<dbReference type="InterPro" id="IPR006122">
    <property type="entry name" value="HMA_Cu_ion-bd"/>
</dbReference>
<evidence type="ECO:0000259" key="4">
    <source>
        <dbReference type="PROSITE" id="PS50846"/>
    </source>
</evidence>
<keyword evidence="2" id="KW-0186">Copper</keyword>
<dbReference type="FunFam" id="3.30.70.100:FF:000001">
    <property type="entry name" value="ATPase copper transporting beta"/>
    <property type="match status" value="1"/>
</dbReference>
<dbReference type="PANTHER" id="PTHR46594">
    <property type="entry name" value="P-TYPE CATION-TRANSPORTING ATPASE"/>
    <property type="match status" value="1"/>
</dbReference>
<dbReference type="OrthoDB" id="9801832at2"/>
<evidence type="ECO:0000313" key="5">
    <source>
        <dbReference type="EMBL" id="EDM77053.1"/>
    </source>
</evidence>
<keyword evidence="1" id="KW-0479">Metal-binding</keyword>
<dbReference type="CDD" id="cd00371">
    <property type="entry name" value="HMA"/>
    <property type="match status" value="1"/>
</dbReference>
<dbReference type="InterPro" id="IPR036163">
    <property type="entry name" value="HMA_dom_sf"/>
</dbReference>
<evidence type="ECO:0000313" key="6">
    <source>
        <dbReference type="Proteomes" id="UP000005801"/>
    </source>
</evidence>
<dbReference type="EMBL" id="ABCS01000052">
    <property type="protein sequence ID" value="EDM77053.1"/>
    <property type="molecule type" value="Genomic_DNA"/>
</dbReference>
<reference evidence="5 6" key="1">
    <citation type="submission" date="2007-06" db="EMBL/GenBank/DDBJ databases">
        <authorList>
            <person name="Shimkets L."/>
            <person name="Ferriera S."/>
            <person name="Johnson J."/>
            <person name="Kravitz S."/>
            <person name="Beeson K."/>
            <person name="Sutton G."/>
            <person name="Rogers Y.-H."/>
            <person name="Friedman R."/>
            <person name="Frazier M."/>
            <person name="Venter J.C."/>
        </authorList>
    </citation>
    <scope>NUCLEOTIDE SEQUENCE [LARGE SCALE GENOMIC DNA]</scope>
    <source>
        <strain evidence="5 6">SIR-1</strain>
    </source>
</reference>
<feature type="signal peptide" evidence="3">
    <location>
        <begin position="1"/>
        <end position="24"/>
    </location>
</feature>
<dbReference type="PROSITE" id="PS01047">
    <property type="entry name" value="HMA_1"/>
    <property type="match status" value="1"/>
</dbReference>
<dbReference type="PROSITE" id="PS51257">
    <property type="entry name" value="PROKAR_LIPOPROTEIN"/>
    <property type="match status" value="1"/>
</dbReference>
<dbReference type="InterPro" id="IPR017969">
    <property type="entry name" value="Heavy-metal-associated_CS"/>
</dbReference>
<dbReference type="eggNOG" id="COG2608">
    <property type="taxonomic scope" value="Bacteria"/>
</dbReference>
<dbReference type="Pfam" id="PF00403">
    <property type="entry name" value="HMA"/>
    <property type="match status" value="1"/>
</dbReference>
<keyword evidence="6" id="KW-1185">Reference proteome</keyword>
<name>A6GAJ1_9BACT</name>
<evidence type="ECO:0000256" key="2">
    <source>
        <dbReference type="ARBA" id="ARBA00023008"/>
    </source>
</evidence>
<evidence type="ECO:0000256" key="3">
    <source>
        <dbReference type="SAM" id="SignalP"/>
    </source>
</evidence>
<protein>
    <submittedName>
        <fullName evidence="5">Cation-transporting P-type ATPase</fullName>
    </submittedName>
</protein>
<dbReference type="PROSITE" id="PS50846">
    <property type="entry name" value="HMA_2"/>
    <property type="match status" value="1"/>
</dbReference>
<keyword evidence="3" id="KW-0732">Signal</keyword>
<gene>
    <name evidence="5" type="ORF">PPSIR1_19459</name>
</gene>
<dbReference type="PANTHER" id="PTHR46594:SF4">
    <property type="entry name" value="P-TYPE CATION-TRANSPORTING ATPASE"/>
    <property type="match status" value="1"/>
</dbReference>
<feature type="chain" id="PRO_5002695311" evidence="3">
    <location>
        <begin position="25"/>
        <end position="119"/>
    </location>
</feature>
<dbReference type="RefSeq" id="WP_006973733.1">
    <property type="nucleotide sequence ID" value="NZ_ABCS01000052.1"/>
</dbReference>
<dbReference type="SUPFAM" id="SSF55008">
    <property type="entry name" value="HMA, heavy metal-associated domain"/>
    <property type="match status" value="1"/>
</dbReference>
<proteinExistence type="predicted"/>
<dbReference type="NCBIfam" id="TIGR00003">
    <property type="entry name" value="copper ion binding protein"/>
    <property type="match status" value="1"/>
</dbReference>
<feature type="domain" description="HMA" evidence="4">
    <location>
        <begin position="40"/>
        <end position="106"/>
    </location>
</feature>
<accession>A6GAJ1</accession>